<protein>
    <recommendedName>
        <fullName evidence="3">DUF2190 family protein</fullName>
    </recommendedName>
</protein>
<reference evidence="1 2" key="1">
    <citation type="submission" date="2019-12" db="EMBL/GenBank/DDBJ databases">
        <title>Halocatena pleomorpha gen. nov. sp. nov., an extremely halophilic archaeon of family Halobacteriaceae isolated from saltpan soil.</title>
        <authorList>
            <person name="Pal Y."/>
            <person name="Verma A."/>
            <person name="Krishnamurthi S."/>
            <person name="Kumar P."/>
        </authorList>
    </citation>
    <scope>NUCLEOTIDE SEQUENCE [LARGE SCALE GENOMIC DNA]</scope>
    <source>
        <strain evidence="1 2">JCM 16495</strain>
    </source>
</reference>
<accession>A0A6B0GT06</accession>
<keyword evidence="2" id="KW-1185">Reference proteome</keyword>
<dbReference type="RefSeq" id="WP_158204466.1">
    <property type="nucleotide sequence ID" value="NZ_WSZK01000015.1"/>
</dbReference>
<dbReference type="EMBL" id="WSZK01000015">
    <property type="protein sequence ID" value="MWG34828.1"/>
    <property type="molecule type" value="Genomic_DNA"/>
</dbReference>
<dbReference type="Proteomes" id="UP000451471">
    <property type="component" value="Unassembled WGS sequence"/>
</dbReference>
<dbReference type="AlphaFoldDB" id="A0A6B0GT06"/>
<comment type="caution">
    <text evidence="1">The sequence shown here is derived from an EMBL/GenBank/DDBJ whole genome shotgun (WGS) entry which is preliminary data.</text>
</comment>
<evidence type="ECO:0008006" key="3">
    <source>
        <dbReference type="Google" id="ProtNLM"/>
    </source>
</evidence>
<name>A0A6B0GT06_9EURY</name>
<proteinExistence type="predicted"/>
<gene>
    <name evidence="1" type="ORF">GQS65_10040</name>
</gene>
<sequence length="128" mass="12084">MPKPLGFVVYPNAIIDTGEAGEALSPGDAVGLSGGQYVKADGTNDTNALGIVTDNSGGADEAGDSVGVCLSGAVVANVAGGVTAGGELDVSATEGQLAAGTGGIDALSDEGGTWKGAALAANAAVVHK</sequence>
<evidence type="ECO:0000313" key="1">
    <source>
        <dbReference type="EMBL" id="MWG34828.1"/>
    </source>
</evidence>
<evidence type="ECO:0000313" key="2">
    <source>
        <dbReference type="Proteomes" id="UP000451471"/>
    </source>
</evidence>
<organism evidence="1 2">
    <name type="scientific">Halomarina oriensis</name>
    <dbReference type="NCBI Taxonomy" id="671145"/>
    <lineage>
        <taxon>Archaea</taxon>
        <taxon>Methanobacteriati</taxon>
        <taxon>Methanobacteriota</taxon>
        <taxon>Stenosarchaea group</taxon>
        <taxon>Halobacteria</taxon>
        <taxon>Halobacteriales</taxon>
        <taxon>Natronomonadaceae</taxon>
        <taxon>Halomarina</taxon>
    </lineage>
</organism>